<dbReference type="eggNOG" id="ENOG5032V80">
    <property type="taxonomic scope" value="Bacteria"/>
</dbReference>
<proteinExistence type="predicted"/>
<name>D5WME5_PARAM</name>
<dbReference type="HOGENOM" id="CLU_096367_3_0_4"/>
<organism evidence="1 2">
    <name type="scientific">Paraburkholderia atlantica</name>
    <dbReference type="NCBI Taxonomy" id="2654982"/>
    <lineage>
        <taxon>Bacteria</taxon>
        <taxon>Pseudomonadati</taxon>
        <taxon>Pseudomonadota</taxon>
        <taxon>Betaproteobacteria</taxon>
        <taxon>Burkholderiales</taxon>
        <taxon>Burkholderiaceae</taxon>
        <taxon>Paraburkholderia</taxon>
    </lineage>
</organism>
<evidence type="ECO:0000313" key="1">
    <source>
        <dbReference type="EMBL" id="ADG20391.1"/>
    </source>
</evidence>
<accession>D5WME5</accession>
<evidence type="ECO:0008006" key="3">
    <source>
        <dbReference type="Google" id="ProtNLM"/>
    </source>
</evidence>
<protein>
    <recommendedName>
        <fullName evidence="3">Bacteriophage protein</fullName>
    </recommendedName>
</protein>
<dbReference type="KEGG" id="bge:BC1002_6550"/>
<sequence>MSKSDFPKLDELFKRLGEAAKRDVVVGYPVASGAQLHEDAGITNAQLAARLSFGDPEKGLPARPFLDQGMKSGQKKVVGALAQGLRKALRGEASVDDAFHLAGAVAVEEIKVEVRRGGQLAPNKADTIKRKGSSTPLIDEGNMLDAMTSEVRNAGSQ</sequence>
<reference evidence="1 2" key="2">
    <citation type="journal article" date="2012" name="J. Bacteriol.">
        <title>Genome Sequences of Burkholderia sp. Strains CCGE1002 and H160, Isolated from Legume Nodules in Mexico and Brazil.</title>
        <authorList>
            <person name="Ormeno-Orrillo E."/>
            <person name="Rogel M.A."/>
            <person name="Chueire L.M."/>
            <person name="Tiedje J.M."/>
            <person name="Martinez-Romero E."/>
            <person name="Hungria M."/>
        </authorList>
    </citation>
    <scope>NUCLEOTIDE SEQUENCE [LARGE SCALE GENOMIC DNA]</scope>
    <source>
        <strain evidence="1 2">CCGE1002</strain>
    </source>
</reference>
<dbReference type="STRING" id="640511.BC1002_6550"/>
<dbReference type="Proteomes" id="UP000002190">
    <property type="component" value="Chromosome 3"/>
</dbReference>
<evidence type="ECO:0000313" key="2">
    <source>
        <dbReference type="Proteomes" id="UP000002190"/>
    </source>
</evidence>
<dbReference type="AlphaFoldDB" id="D5WME5"/>
<gene>
    <name evidence="1" type="ordered locus">BC1002_6550</name>
</gene>
<reference evidence="2" key="1">
    <citation type="submission" date="2010-04" db="EMBL/GenBank/DDBJ databases">
        <title>Complete sequence of chromosome 3 of Burkholderia sp. CCGE1002.</title>
        <authorList>
            <consortium name="US DOE Joint Genome Institute"/>
            <person name="Lucas S."/>
            <person name="Copeland A."/>
            <person name="Lapidus A."/>
            <person name="Cheng J.-F."/>
            <person name="Bruce D."/>
            <person name="Goodwin L."/>
            <person name="Pitluck S."/>
            <person name="Chertkov O."/>
            <person name="Detter J.C."/>
            <person name="Han C."/>
            <person name="Tapia R."/>
            <person name="Land M."/>
            <person name="Hauser L."/>
            <person name="Kyrpides N."/>
            <person name="Ovchinnikova G."/>
            <person name="Martinez-Romero E."/>
            <person name="Hernandez M.A.R."/>
            <person name="Tiedje J.M."/>
            <person name="Woyke T."/>
        </authorList>
    </citation>
    <scope>NUCLEOTIDE SEQUENCE [LARGE SCALE GENOMIC DNA]</scope>
    <source>
        <strain evidence="2">CCGE1002</strain>
    </source>
</reference>
<dbReference type="RefSeq" id="WP_013094178.1">
    <property type="nucleotide sequence ID" value="NC_014119.1"/>
</dbReference>
<dbReference type="EMBL" id="CP002015">
    <property type="protein sequence ID" value="ADG20391.1"/>
    <property type="molecule type" value="Genomic_DNA"/>
</dbReference>
<dbReference type="GeneID" id="301097617"/>